<evidence type="ECO:0000256" key="1">
    <source>
        <dbReference type="SAM" id="MobiDB-lite"/>
    </source>
</evidence>
<dbReference type="PANTHER" id="PTHR47771:SF14">
    <property type="entry name" value="RH73259P"/>
    <property type="match status" value="1"/>
</dbReference>
<dbReference type="EMBL" id="JBEHCU010007806">
    <property type="protein sequence ID" value="KAL1391647.1"/>
    <property type="molecule type" value="Genomic_DNA"/>
</dbReference>
<gene>
    <name evidence="2" type="ORF">pipiens_012262</name>
</gene>
<name>A0ABD1D347_CULPP</name>
<accession>A0ABD1D347</accession>
<keyword evidence="3" id="KW-1185">Reference proteome</keyword>
<feature type="compositionally biased region" description="Polar residues" evidence="1">
    <location>
        <begin position="398"/>
        <end position="421"/>
    </location>
</feature>
<feature type="region of interest" description="Disordered" evidence="1">
    <location>
        <begin position="42"/>
        <end position="125"/>
    </location>
</feature>
<dbReference type="AlphaFoldDB" id="A0ABD1D347"/>
<evidence type="ECO:0000313" key="2">
    <source>
        <dbReference type="EMBL" id="KAL1391647.1"/>
    </source>
</evidence>
<dbReference type="PANTHER" id="PTHR47771">
    <property type="entry name" value="LD27203P-RELATED"/>
    <property type="match status" value="1"/>
</dbReference>
<feature type="compositionally biased region" description="Low complexity" evidence="1">
    <location>
        <begin position="463"/>
        <end position="475"/>
    </location>
</feature>
<organism evidence="2 3">
    <name type="scientific">Culex pipiens pipiens</name>
    <name type="common">Northern house mosquito</name>
    <dbReference type="NCBI Taxonomy" id="38569"/>
    <lineage>
        <taxon>Eukaryota</taxon>
        <taxon>Metazoa</taxon>
        <taxon>Ecdysozoa</taxon>
        <taxon>Arthropoda</taxon>
        <taxon>Hexapoda</taxon>
        <taxon>Insecta</taxon>
        <taxon>Pterygota</taxon>
        <taxon>Neoptera</taxon>
        <taxon>Endopterygota</taxon>
        <taxon>Diptera</taxon>
        <taxon>Nematocera</taxon>
        <taxon>Culicoidea</taxon>
        <taxon>Culicidae</taxon>
        <taxon>Culicinae</taxon>
        <taxon>Culicini</taxon>
        <taxon>Culex</taxon>
        <taxon>Culex</taxon>
    </lineage>
</organism>
<feature type="compositionally biased region" description="Basic and acidic residues" evidence="1">
    <location>
        <begin position="64"/>
        <end position="75"/>
    </location>
</feature>
<feature type="compositionally biased region" description="Basic and acidic residues" evidence="1">
    <location>
        <begin position="110"/>
        <end position="125"/>
    </location>
</feature>
<protein>
    <recommendedName>
        <fullName evidence="4">Cuticular protein</fullName>
    </recommendedName>
</protein>
<feature type="compositionally biased region" description="Low complexity" evidence="1">
    <location>
        <begin position="42"/>
        <end position="54"/>
    </location>
</feature>
<reference evidence="2 3" key="1">
    <citation type="submission" date="2024-05" db="EMBL/GenBank/DDBJ databases">
        <title>Culex pipiens pipiens assembly and annotation.</title>
        <authorList>
            <person name="Alout H."/>
            <person name="Durand T."/>
        </authorList>
    </citation>
    <scope>NUCLEOTIDE SEQUENCE [LARGE SCALE GENOMIC DNA]</scope>
    <source>
        <strain evidence="2">HA-2024</strain>
        <tissue evidence="2">Whole body</tissue>
    </source>
</reference>
<comment type="caution">
    <text evidence="2">The sequence shown here is derived from an EMBL/GenBank/DDBJ whole genome shotgun (WGS) entry which is preliminary data.</text>
</comment>
<feature type="region of interest" description="Disordered" evidence="1">
    <location>
        <begin position="448"/>
        <end position="475"/>
    </location>
</feature>
<proteinExistence type="predicted"/>
<evidence type="ECO:0000313" key="3">
    <source>
        <dbReference type="Proteomes" id="UP001562425"/>
    </source>
</evidence>
<dbReference type="Proteomes" id="UP001562425">
    <property type="component" value="Unassembled WGS sequence"/>
</dbReference>
<feature type="region of interest" description="Disordered" evidence="1">
    <location>
        <begin position="398"/>
        <end position="428"/>
    </location>
</feature>
<evidence type="ECO:0008006" key="4">
    <source>
        <dbReference type="Google" id="ProtNLM"/>
    </source>
</evidence>
<sequence>MHYSGGAGGELKYVRIIDYTKPAVLTTSLAVVCTAALALDTRSSSRTAASSSTSNEGKLDQTPAEDRQWKIEKRPKAGKKIHIFLGSKTGTKTKKGKKPTAEDSDGAETQTRKTPELTTRSDKSDDLAAAATSDAPDAAVGASEHYAVPEEHHQIIKEKIKIKHHHHHHHHNHVKTVVKKEPYPVEKVVQVPVEKIVHVPKPYPVEKVVEKVVHVPVEKIVHVPKPYPVEKIVEKPVHIAKPYPVEVKVPYPVEKIVHVDKPYPVEKIVEKIVHVPKPYPVYQKVAVPYEVKVPYEVPKPVPYPVEKKIPYPVEVEKKVPVPVKVEVEKHVPYPVKVFVPYEKKVPVPVKSSSSSAFTSFPFDKDIGYSSTKLHPFESQQHEESTNYFNQQLVQYNQQPKYGPSTFPQQSDYQNQGSSSEGHYSHVDHYGAGTSQQEVIASPPNQQQMYDMSQHQQAMPQSFTLTGPTNPGGTLQLEAQPQSFQLLQLSPFQFQTPTGFSLPTAK</sequence>